<protein>
    <submittedName>
        <fullName evidence="2">Alpha/beta fold hydrolase</fullName>
    </submittedName>
</protein>
<dbReference type="Pfam" id="PF03729">
    <property type="entry name" value="DUF308"/>
    <property type="match status" value="2"/>
</dbReference>
<feature type="transmembrane region" description="Helical" evidence="1">
    <location>
        <begin position="131"/>
        <end position="150"/>
    </location>
</feature>
<dbReference type="Gene3D" id="3.40.50.1820">
    <property type="entry name" value="alpha/beta hydrolase"/>
    <property type="match status" value="2"/>
</dbReference>
<keyword evidence="3" id="KW-1185">Reference proteome</keyword>
<evidence type="ECO:0000313" key="2">
    <source>
        <dbReference type="EMBL" id="NNH05216.1"/>
    </source>
</evidence>
<dbReference type="RefSeq" id="WP_167039223.1">
    <property type="nucleotide sequence ID" value="NZ_BAAANA010000001.1"/>
</dbReference>
<feature type="transmembrane region" description="Helical" evidence="1">
    <location>
        <begin position="76"/>
        <end position="96"/>
    </location>
</feature>
<dbReference type="GO" id="GO:0016042">
    <property type="term" value="P:lipid catabolic process"/>
    <property type="evidence" value="ECO:0007669"/>
    <property type="project" value="InterPro"/>
</dbReference>
<dbReference type="GO" id="GO:0004806">
    <property type="term" value="F:triacylglycerol lipase activity"/>
    <property type="evidence" value="ECO:0007669"/>
    <property type="project" value="InterPro"/>
</dbReference>
<name>A0A7Y2Q059_9MICO</name>
<feature type="transmembrane region" description="Helical" evidence="1">
    <location>
        <begin position="156"/>
        <end position="178"/>
    </location>
</feature>
<feature type="transmembrane region" description="Helical" evidence="1">
    <location>
        <begin position="102"/>
        <end position="119"/>
    </location>
</feature>
<evidence type="ECO:0000313" key="3">
    <source>
        <dbReference type="Proteomes" id="UP000543598"/>
    </source>
</evidence>
<feature type="transmembrane region" description="Helical" evidence="1">
    <location>
        <begin position="25"/>
        <end position="43"/>
    </location>
</feature>
<gene>
    <name evidence="2" type="ORF">HLA99_15320</name>
</gene>
<dbReference type="AlphaFoldDB" id="A0A7Y2Q059"/>
<dbReference type="PANTHER" id="PTHR34853">
    <property type="match status" value="1"/>
</dbReference>
<dbReference type="PANTHER" id="PTHR34853:SF1">
    <property type="entry name" value="LIPASE 5"/>
    <property type="match status" value="1"/>
</dbReference>
<organism evidence="2 3">
    <name type="scientific">Microbacterium ulmi</name>
    <dbReference type="NCBI Taxonomy" id="179095"/>
    <lineage>
        <taxon>Bacteria</taxon>
        <taxon>Bacillati</taxon>
        <taxon>Actinomycetota</taxon>
        <taxon>Actinomycetes</taxon>
        <taxon>Micrococcales</taxon>
        <taxon>Microbacteriaceae</taxon>
        <taxon>Microbacterium</taxon>
    </lineage>
</organism>
<feature type="transmembrane region" description="Helical" evidence="1">
    <location>
        <begin position="49"/>
        <end position="69"/>
    </location>
</feature>
<feature type="transmembrane region" description="Helical" evidence="1">
    <location>
        <begin position="199"/>
        <end position="223"/>
    </location>
</feature>
<accession>A0A7Y2Q059</accession>
<reference evidence="2 3" key="1">
    <citation type="submission" date="2020-05" db="EMBL/GenBank/DDBJ databases">
        <title>MicrobeNet Type strains.</title>
        <authorList>
            <person name="Nicholson A.C."/>
        </authorList>
    </citation>
    <scope>NUCLEOTIDE SEQUENCE [LARGE SCALE GENOMIC DNA]</scope>
    <source>
        <strain evidence="2 3">JCM 14282</strain>
    </source>
</reference>
<sequence>MGGPGDTRLRQVSILPRLASRVPPWWLLAGGAVILLLGLLLVTRPLTSLALLAGYVGASAIASGVLDLTRPHAHRWWGSLSAVLWILGGLAVLLWLGRGLDSVANVIALLLVVGGLVSFADALRGRISERVLAVVWGAAQLAFGVFALSWPDVTTLVTALVFGVRTVAFGVALVVRALRDLGSADRATPPPPAAARRAVLWADAGRWALSVVLVGAVAAGWSLNDWFEEGAPVVDGFYSAPDPLPRAPGVLLREDGFAGREPAGGDVRRILYTTRDAAGRIVPASGFVIFPEGQETRTLRPAVVWAHGTTGVARGCAPSLTDSAATKWAIPGVDDALARGWVVVAPDFPGQGADGVFPYLIGRGEAHAALDAVRAARAVQGVDLDGKVAVWGHSQGGHAAMWTSTIADDYAPELRIVGTAALAPAADPLALARVLTAGGGSPELSVLISWVLVPYSETYPDVELPDYVTAGGRQIVREMTMRCPTEPGILVSVLAALGVSEDRPLYRGDLTGGALGRRLAQNAADGPLGSPVFLAWGRDDEVIPPGLQRRLFSQLCDAGEQVRRLEYRGIHHQDLLQPRAPMAPMLVAWTQARFDGARPVDDCRAEAG</sequence>
<keyword evidence="1" id="KW-1133">Transmembrane helix</keyword>
<evidence type="ECO:0000256" key="1">
    <source>
        <dbReference type="SAM" id="Phobius"/>
    </source>
</evidence>
<dbReference type="EMBL" id="JABEMB010000036">
    <property type="protein sequence ID" value="NNH05216.1"/>
    <property type="molecule type" value="Genomic_DNA"/>
</dbReference>
<dbReference type="InterPro" id="IPR029058">
    <property type="entry name" value="AB_hydrolase_fold"/>
</dbReference>
<comment type="caution">
    <text evidence="2">The sequence shown here is derived from an EMBL/GenBank/DDBJ whole genome shotgun (WGS) entry which is preliminary data.</text>
</comment>
<keyword evidence="1" id="KW-0812">Transmembrane</keyword>
<keyword evidence="1" id="KW-0472">Membrane</keyword>
<keyword evidence="2" id="KW-0378">Hydrolase</keyword>
<dbReference type="InterPro" id="IPR005152">
    <property type="entry name" value="Lipase_secreted"/>
</dbReference>
<dbReference type="Pfam" id="PF03583">
    <property type="entry name" value="LIP"/>
    <property type="match status" value="1"/>
</dbReference>
<proteinExistence type="predicted"/>
<dbReference type="InterPro" id="IPR005325">
    <property type="entry name" value="DUF308_memb"/>
</dbReference>
<dbReference type="Proteomes" id="UP000543598">
    <property type="component" value="Unassembled WGS sequence"/>
</dbReference>
<dbReference type="SUPFAM" id="SSF53474">
    <property type="entry name" value="alpha/beta-Hydrolases"/>
    <property type="match status" value="1"/>
</dbReference>